<evidence type="ECO:0000256" key="1">
    <source>
        <dbReference type="SAM" id="MobiDB-lite"/>
    </source>
</evidence>
<organism evidence="2 3">
    <name type="scientific">Streptomyces halobius</name>
    <dbReference type="NCBI Taxonomy" id="2879846"/>
    <lineage>
        <taxon>Bacteria</taxon>
        <taxon>Bacillati</taxon>
        <taxon>Actinomycetota</taxon>
        <taxon>Actinomycetes</taxon>
        <taxon>Kitasatosporales</taxon>
        <taxon>Streptomycetaceae</taxon>
        <taxon>Streptomyces</taxon>
    </lineage>
</organism>
<sequence length="104" mass="11113">MYHAPVGLLFPRQGTQRQGTGEPWRDTPSPELAPRLPEAVGEDLADLLPQTPTEQLEHAGPAQRLIVTVALATHAEAVRRTAPDTERAPADSPAAPDVVPGGRR</sequence>
<name>A0ABY4M2M3_9ACTN</name>
<feature type="region of interest" description="Disordered" evidence="1">
    <location>
        <begin position="1"/>
        <end position="35"/>
    </location>
</feature>
<dbReference type="RefSeq" id="WP_248861336.1">
    <property type="nucleotide sequence ID" value="NZ_CP086322.1"/>
</dbReference>
<reference evidence="2" key="1">
    <citation type="submission" date="2021-10" db="EMBL/GenBank/DDBJ databases">
        <title>Streptomyces nigrumlapis sp.nov.,an antimicrobial producing actinobacterium isolated from Black Gobi rocks.</title>
        <authorList>
            <person name="Wen Y."/>
            <person name="Zhang W."/>
            <person name="Liu X.G."/>
        </authorList>
    </citation>
    <scope>NUCLEOTIDE SEQUENCE</scope>
    <source>
        <strain evidence="2">ST13-2-2</strain>
    </source>
</reference>
<proteinExistence type="predicted"/>
<dbReference type="InterPro" id="IPR016035">
    <property type="entry name" value="Acyl_Trfase/lysoPLipase"/>
</dbReference>
<dbReference type="SUPFAM" id="SSF52151">
    <property type="entry name" value="FabD/lysophospholipase-like"/>
    <property type="match status" value="1"/>
</dbReference>
<feature type="compositionally biased region" description="Basic and acidic residues" evidence="1">
    <location>
        <begin position="77"/>
        <end position="89"/>
    </location>
</feature>
<evidence type="ECO:0000313" key="2">
    <source>
        <dbReference type="EMBL" id="UQA90595.1"/>
    </source>
</evidence>
<dbReference type="Gene3D" id="3.40.366.10">
    <property type="entry name" value="Malonyl-Coenzyme A Acyl Carrier Protein, domain 2"/>
    <property type="match status" value="1"/>
</dbReference>
<accession>A0ABY4M2M3</accession>
<feature type="region of interest" description="Disordered" evidence="1">
    <location>
        <begin position="77"/>
        <end position="104"/>
    </location>
</feature>
<feature type="compositionally biased region" description="Low complexity" evidence="1">
    <location>
        <begin position="90"/>
        <end position="104"/>
    </location>
</feature>
<protein>
    <submittedName>
        <fullName evidence="2">Uncharacterized protein</fullName>
    </submittedName>
</protein>
<dbReference type="InterPro" id="IPR001227">
    <property type="entry name" value="Ac_transferase_dom_sf"/>
</dbReference>
<evidence type="ECO:0000313" key="3">
    <source>
        <dbReference type="Proteomes" id="UP000830115"/>
    </source>
</evidence>
<keyword evidence="3" id="KW-1185">Reference proteome</keyword>
<dbReference type="EMBL" id="CP086322">
    <property type="protein sequence ID" value="UQA90595.1"/>
    <property type="molecule type" value="Genomic_DNA"/>
</dbReference>
<dbReference type="Proteomes" id="UP000830115">
    <property type="component" value="Chromosome"/>
</dbReference>
<gene>
    <name evidence="2" type="ORF">K9S39_00595</name>
</gene>